<keyword evidence="2 5" id="KW-0812">Transmembrane</keyword>
<feature type="transmembrane region" description="Helical" evidence="5">
    <location>
        <begin position="327"/>
        <end position="354"/>
    </location>
</feature>
<feature type="transmembrane region" description="Helical" evidence="5">
    <location>
        <begin position="150"/>
        <end position="171"/>
    </location>
</feature>
<evidence type="ECO:0000259" key="6">
    <source>
        <dbReference type="PROSITE" id="PS50850"/>
    </source>
</evidence>
<feature type="transmembrane region" description="Helical" evidence="5">
    <location>
        <begin position="94"/>
        <end position="114"/>
    </location>
</feature>
<evidence type="ECO:0000256" key="1">
    <source>
        <dbReference type="ARBA" id="ARBA00004141"/>
    </source>
</evidence>
<evidence type="ECO:0000256" key="3">
    <source>
        <dbReference type="ARBA" id="ARBA00022989"/>
    </source>
</evidence>
<dbReference type="InterPro" id="IPR011701">
    <property type="entry name" value="MFS"/>
</dbReference>
<dbReference type="SUPFAM" id="SSF103473">
    <property type="entry name" value="MFS general substrate transporter"/>
    <property type="match status" value="1"/>
</dbReference>
<evidence type="ECO:0000313" key="7">
    <source>
        <dbReference type="EMBL" id="QHC36327.1"/>
    </source>
</evidence>
<gene>
    <name evidence="7" type="ORF">FMA36_13195</name>
</gene>
<dbReference type="CDD" id="cd17319">
    <property type="entry name" value="MFS_ExuT_GudP_like"/>
    <property type="match status" value="1"/>
</dbReference>
<feature type="transmembrane region" description="Helical" evidence="5">
    <location>
        <begin position="394"/>
        <end position="413"/>
    </location>
</feature>
<dbReference type="GO" id="GO:0016020">
    <property type="term" value="C:membrane"/>
    <property type="evidence" value="ECO:0007669"/>
    <property type="project" value="UniProtKB-SubCell"/>
</dbReference>
<dbReference type="Pfam" id="PF07690">
    <property type="entry name" value="MFS_1"/>
    <property type="match status" value="1"/>
</dbReference>
<dbReference type="Gene3D" id="1.20.1250.20">
    <property type="entry name" value="MFS general substrate transporter like domains"/>
    <property type="match status" value="2"/>
</dbReference>
<evidence type="ECO:0000313" key="8">
    <source>
        <dbReference type="Proteomes" id="UP000464674"/>
    </source>
</evidence>
<feature type="transmembrane region" description="Helical" evidence="5">
    <location>
        <begin position="366"/>
        <end position="388"/>
    </location>
</feature>
<feature type="domain" description="Major facilitator superfamily (MFS) profile" evidence="6">
    <location>
        <begin position="29"/>
        <end position="418"/>
    </location>
</feature>
<dbReference type="PANTHER" id="PTHR11662:SF399">
    <property type="entry name" value="FI19708P1-RELATED"/>
    <property type="match status" value="1"/>
</dbReference>
<feature type="transmembrane region" description="Helical" evidence="5">
    <location>
        <begin position="183"/>
        <end position="203"/>
    </location>
</feature>
<feature type="transmembrane region" description="Helical" evidence="5">
    <location>
        <begin position="66"/>
        <end position="87"/>
    </location>
</feature>
<sequence length="426" mass="45378">MMRTKNQNVPLPSPASPVAGRMAWRRFAICTATVMMCVICYGDRAALSVALPDIVHDFGLSASQAGWVLSSFLWSYFFLNLPSAIVLDRLGPRVVGILAVAIWSAAMVEGSLALSIPAFLLSRVVLGMGEAPTFALGAKVMRQWSSPDRCGLMMTVFTSGISIGLASGAIAAGYLVEQHGWRMAFRVLAAIGFVWCLAWFFLYPPQTEKCGSPQSVTRFSVRPFFASRSFWGVVIAQCCVNYANFLMMSWLPVILKQRMNLSVFDASCYTAYCYAGAVVISLVAGRIGEGLHVANAGAPGSRRRIVALCLAMVALIGFLPFCHSTALSMLCLVLSMGFVTAGSGANMALLADLLVGQEALGAANGLVLTFSNGMGILAPVVTGYILQFTGSFEYVFYMVAALVMAGAAAVMVLPRATITLHATTKG</sequence>
<dbReference type="Proteomes" id="UP000464674">
    <property type="component" value="Chromosome"/>
</dbReference>
<proteinExistence type="predicted"/>
<dbReference type="InterPro" id="IPR036259">
    <property type="entry name" value="MFS_trans_sf"/>
</dbReference>
<dbReference type="AlphaFoldDB" id="A0A857FT77"/>
<evidence type="ECO:0000256" key="4">
    <source>
        <dbReference type="ARBA" id="ARBA00023136"/>
    </source>
</evidence>
<keyword evidence="3 5" id="KW-1133">Transmembrane helix</keyword>
<evidence type="ECO:0000256" key="2">
    <source>
        <dbReference type="ARBA" id="ARBA00022692"/>
    </source>
</evidence>
<dbReference type="InterPro" id="IPR020846">
    <property type="entry name" value="MFS_dom"/>
</dbReference>
<keyword evidence="4 5" id="KW-0472">Membrane</keyword>
<reference evidence="7 8" key="1">
    <citation type="journal article" date="2020" name="Carbohydr. Polym.">
        <title>Characterization and optimization of production of bacterial cellulose from strain CGMCC 17276 based on whole-genome analysis.</title>
        <authorList>
            <person name="Lu T."/>
            <person name="Gao H."/>
            <person name="Liao B."/>
            <person name="Wu J."/>
            <person name="Zhang W."/>
            <person name="Huang J."/>
            <person name="Liu M."/>
            <person name="Huang J."/>
            <person name="Chang Z."/>
            <person name="Jin M."/>
            <person name="Yi Z."/>
            <person name="Jiang D."/>
        </authorList>
    </citation>
    <scope>NUCLEOTIDE SEQUENCE [LARGE SCALE GENOMIC DNA]</scope>
    <source>
        <strain evidence="7 8">CGMCC 17276</strain>
    </source>
</reference>
<dbReference type="EMBL" id="CP041348">
    <property type="protein sequence ID" value="QHC36327.1"/>
    <property type="molecule type" value="Genomic_DNA"/>
</dbReference>
<dbReference type="GO" id="GO:0022857">
    <property type="term" value="F:transmembrane transporter activity"/>
    <property type="evidence" value="ECO:0007669"/>
    <property type="project" value="InterPro"/>
</dbReference>
<evidence type="ECO:0000256" key="5">
    <source>
        <dbReference type="SAM" id="Phobius"/>
    </source>
</evidence>
<organism evidence="7 8">
    <name type="scientific">Komagataeibacter xylinus</name>
    <name type="common">Gluconacetobacter xylinus</name>
    <dbReference type="NCBI Taxonomy" id="28448"/>
    <lineage>
        <taxon>Bacteria</taxon>
        <taxon>Pseudomonadati</taxon>
        <taxon>Pseudomonadota</taxon>
        <taxon>Alphaproteobacteria</taxon>
        <taxon>Acetobacterales</taxon>
        <taxon>Acetobacteraceae</taxon>
        <taxon>Komagataeibacter</taxon>
    </lineage>
</organism>
<feature type="transmembrane region" description="Helical" evidence="5">
    <location>
        <begin position="263"/>
        <end position="284"/>
    </location>
</feature>
<protein>
    <submittedName>
        <fullName evidence="7">MFS transporter</fullName>
    </submittedName>
</protein>
<comment type="subcellular location">
    <subcellularLocation>
        <location evidence="1">Membrane</location>
        <topology evidence="1">Multi-pass membrane protein</topology>
    </subcellularLocation>
</comment>
<dbReference type="InterPro" id="IPR050382">
    <property type="entry name" value="MFS_Na/Anion_cotransporter"/>
</dbReference>
<accession>A0A857FT77</accession>
<name>A0A857FT77_KOMXY</name>
<dbReference type="PANTHER" id="PTHR11662">
    <property type="entry name" value="SOLUTE CARRIER FAMILY 17"/>
    <property type="match status" value="1"/>
</dbReference>
<feature type="transmembrane region" description="Helical" evidence="5">
    <location>
        <begin position="305"/>
        <end position="321"/>
    </location>
</feature>
<dbReference type="PROSITE" id="PS50850">
    <property type="entry name" value="MFS"/>
    <property type="match status" value="1"/>
</dbReference>